<accession>A0ABD2F835</accession>
<feature type="non-terminal residue" evidence="11">
    <location>
        <position position="156"/>
    </location>
</feature>
<dbReference type="AlphaFoldDB" id="A0ABD2F835"/>
<evidence type="ECO:0000256" key="3">
    <source>
        <dbReference type="ARBA" id="ARBA00016494"/>
    </source>
</evidence>
<feature type="chain" id="PRO_5044849026" description="Cysteine and tyrosine-rich protein 1" evidence="10">
    <location>
        <begin position="30"/>
        <end position="156"/>
    </location>
</feature>
<comment type="similarity">
    <text evidence="2">Belongs to the CYYR1 family.</text>
</comment>
<evidence type="ECO:0000256" key="4">
    <source>
        <dbReference type="ARBA" id="ARBA00022692"/>
    </source>
</evidence>
<evidence type="ECO:0000256" key="5">
    <source>
        <dbReference type="ARBA" id="ARBA00022729"/>
    </source>
</evidence>
<protein>
    <recommendedName>
        <fullName evidence="3">Cysteine and tyrosine-rich protein 1</fullName>
    </recommendedName>
</protein>
<evidence type="ECO:0000256" key="9">
    <source>
        <dbReference type="SAM" id="Phobius"/>
    </source>
</evidence>
<keyword evidence="4 9" id="KW-0812">Transmembrane</keyword>
<dbReference type="Proteomes" id="UP001610411">
    <property type="component" value="Unassembled WGS sequence"/>
</dbReference>
<name>A0ABD2F835_DAUMA</name>
<keyword evidence="12" id="KW-1185">Reference proteome</keyword>
<evidence type="ECO:0000256" key="1">
    <source>
        <dbReference type="ARBA" id="ARBA00004479"/>
    </source>
</evidence>
<comment type="caution">
    <text evidence="11">The sequence shown here is derived from an EMBL/GenBank/DDBJ whole genome shotgun (WGS) entry which is preliminary data.</text>
</comment>
<keyword evidence="6 9" id="KW-1133">Transmembrane helix</keyword>
<dbReference type="GO" id="GO:0016020">
    <property type="term" value="C:membrane"/>
    <property type="evidence" value="ECO:0007669"/>
    <property type="project" value="UniProtKB-SubCell"/>
</dbReference>
<evidence type="ECO:0000256" key="6">
    <source>
        <dbReference type="ARBA" id="ARBA00022989"/>
    </source>
</evidence>
<dbReference type="EMBL" id="JBFSEQ010000001">
    <property type="protein sequence ID" value="KAL2805304.1"/>
    <property type="molecule type" value="Genomic_DNA"/>
</dbReference>
<organism evidence="11 12">
    <name type="scientific">Daubentonia madagascariensis</name>
    <name type="common">Aye-aye</name>
    <name type="synonym">Sciurus madagascariensis</name>
    <dbReference type="NCBI Taxonomy" id="31869"/>
    <lineage>
        <taxon>Eukaryota</taxon>
        <taxon>Metazoa</taxon>
        <taxon>Chordata</taxon>
        <taxon>Craniata</taxon>
        <taxon>Vertebrata</taxon>
        <taxon>Euteleostomi</taxon>
        <taxon>Mammalia</taxon>
        <taxon>Eutheria</taxon>
        <taxon>Euarchontoglires</taxon>
        <taxon>Primates</taxon>
        <taxon>Strepsirrhini</taxon>
        <taxon>Chiromyiformes</taxon>
        <taxon>Daubentoniidae</taxon>
        <taxon>Daubentonia</taxon>
    </lineage>
</organism>
<reference evidence="11 12" key="1">
    <citation type="journal article" date="2024" name="G3 (Bethesda)">
        <title>A hybrid genome assembly of the endangered aye-aye (Daubentonia madagascariensis).</title>
        <authorList>
            <person name="Versoza C.J."/>
            <person name="Pfeifer S.P."/>
        </authorList>
    </citation>
    <scope>NUCLEOTIDE SEQUENCE [LARGE SCALE GENOMIC DNA]</scope>
    <source>
        <strain evidence="11">6821</strain>
    </source>
</reference>
<evidence type="ECO:0000256" key="7">
    <source>
        <dbReference type="ARBA" id="ARBA00023136"/>
    </source>
</evidence>
<sequence length="156" mass="16903">MDTPRLPGCPGVLLSKLLLLFVYADNCLAQCGKDCRSYCCDGTTPYCCSYYAYIGNILSGTAIAGIVFGIVFIMGVIAGIAICICMCIKNNRGTRVGVIRTTHINTISSYPAAPPPYSYDHEMEYCADLPPPYSPTPLASAQRSPPPSLSWKFKEI</sequence>
<dbReference type="Pfam" id="PF10873">
    <property type="entry name" value="CYYR1"/>
    <property type="match status" value="1"/>
</dbReference>
<proteinExistence type="inferred from homology"/>
<evidence type="ECO:0000256" key="8">
    <source>
        <dbReference type="SAM" id="MobiDB-lite"/>
    </source>
</evidence>
<dbReference type="PANTHER" id="PTHR38490:SF1">
    <property type="entry name" value="CYSTEINE AND TYROSINE-RICH PROTEIN 1"/>
    <property type="match status" value="1"/>
</dbReference>
<keyword evidence="7 9" id="KW-0472">Membrane</keyword>
<feature type="transmembrane region" description="Helical" evidence="9">
    <location>
        <begin position="62"/>
        <end position="88"/>
    </location>
</feature>
<gene>
    <name evidence="11" type="ORF">WCI35_001872</name>
</gene>
<dbReference type="PANTHER" id="PTHR38490">
    <property type="entry name" value="CYSTEINE AND TYROSINE-RICH PROTEIN 1"/>
    <property type="match status" value="1"/>
</dbReference>
<feature type="signal peptide" evidence="10">
    <location>
        <begin position="1"/>
        <end position="29"/>
    </location>
</feature>
<keyword evidence="5 10" id="KW-0732">Signal</keyword>
<evidence type="ECO:0000256" key="10">
    <source>
        <dbReference type="SAM" id="SignalP"/>
    </source>
</evidence>
<dbReference type="InterPro" id="IPR022640">
    <property type="entry name" value="CYYR1"/>
</dbReference>
<feature type="region of interest" description="Disordered" evidence="8">
    <location>
        <begin position="136"/>
        <end position="156"/>
    </location>
</feature>
<evidence type="ECO:0000256" key="2">
    <source>
        <dbReference type="ARBA" id="ARBA00009401"/>
    </source>
</evidence>
<evidence type="ECO:0000313" key="11">
    <source>
        <dbReference type="EMBL" id="KAL2805304.1"/>
    </source>
</evidence>
<evidence type="ECO:0000313" key="12">
    <source>
        <dbReference type="Proteomes" id="UP001610411"/>
    </source>
</evidence>
<comment type="subcellular location">
    <subcellularLocation>
        <location evidence="1">Membrane</location>
        <topology evidence="1">Single-pass type I membrane protein</topology>
    </subcellularLocation>
</comment>